<feature type="region of interest" description="Disordered" evidence="1">
    <location>
        <begin position="1"/>
        <end position="74"/>
    </location>
</feature>
<gene>
    <name evidence="2" type="ORF">Tco_1056356</name>
</gene>
<reference evidence="2" key="2">
    <citation type="submission" date="2022-01" db="EMBL/GenBank/DDBJ databases">
        <authorList>
            <person name="Yamashiro T."/>
            <person name="Shiraishi A."/>
            <person name="Satake H."/>
            <person name="Nakayama K."/>
        </authorList>
    </citation>
    <scope>NUCLEOTIDE SEQUENCE</scope>
</reference>
<feature type="compositionally biased region" description="Pro residues" evidence="1">
    <location>
        <begin position="8"/>
        <end position="20"/>
    </location>
</feature>
<dbReference type="EMBL" id="BQNB010019129">
    <property type="protein sequence ID" value="GJT82014.1"/>
    <property type="molecule type" value="Genomic_DNA"/>
</dbReference>
<protein>
    <submittedName>
        <fullName evidence="2">Uncharacterized protein</fullName>
    </submittedName>
</protein>
<name>A0ABQ5H2I2_9ASTR</name>
<accession>A0ABQ5H2I2</accession>
<dbReference type="Proteomes" id="UP001151760">
    <property type="component" value="Unassembled WGS sequence"/>
</dbReference>
<evidence type="ECO:0000313" key="2">
    <source>
        <dbReference type="EMBL" id="GJT82014.1"/>
    </source>
</evidence>
<evidence type="ECO:0000256" key="1">
    <source>
        <dbReference type="SAM" id="MobiDB-lite"/>
    </source>
</evidence>
<evidence type="ECO:0000313" key="3">
    <source>
        <dbReference type="Proteomes" id="UP001151760"/>
    </source>
</evidence>
<keyword evidence="3" id="KW-1185">Reference proteome</keyword>
<comment type="caution">
    <text evidence="2">The sequence shown here is derived from an EMBL/GenBank/DDBJ whole genome shotgun (WGS) entry which is preliminary data.</text>
</comment>
<feature type="compositionally biased region" description="Low complexity" evidence="1">
    <location>
        <begin position="53"/>
        <end position="71"/>
    </location>
</feature>
<reference evidence="2" key="1">
    <citation type="journal article" date="2022" name="Int. J. Mol. Sci.">
        <title>Draft Genome of Tanacetum Coccineum: Genomic Comparison of Closely Related Tanacetum-Family Plants.</title>
        <authorList>
            <person name="Yamashiro T."/>
            <person name="Shiraishi A."/>
            <person name="Nakayama K."/>
            <person name="Satake H."/>
        </authorList>
    </citation>
    <scope>NUCLEOTIDE SEQUENCE</scope>
</reference>
<sequence length="132" mass="14085">MLSSLPSNQPPPAATQPPPATTTTTAAGRRKTFPVTFPAETKNTPRDPIYPIPTTTLPHAPSSPPLLSADAQPPPWVRGFRSRATKGASGLLFAARVAFVFLEPQTGCVWIDWGQPKGCRRHKGCMVGNITA</sequence>
<proteinExistence type="predicted"/>
<organism evidence="2 3">
    <name type="scientific">Tanacetum coccineum</name>
    <dbReference type="NCBI Taxonomy" id="301880"/>
    <lineage>
        <taxon>Eukaryota</taxon>
        <taxon>Viridiplantae</taxon>
        <taxon>Streptophyta</taxon>
        <taxon>Embryophyta</taxon>
        <taxon>Tracheophyta</taxon>
        <taxon>Spermatophyta</taxon>
        <taxon>Magnoliopsida</taxon>
        <taxon>eudicotyledons</taxon>
        <taxon>Gunneridae</taxon>
        <taxon>Pentapetalae</taxon>
        <taxon>asterids</taxon>
        <taxon>campanulids</taxon>
        <taxon>Asterales</taxon>
        <taxon>Asteraceae</taxon>
        <taxon>Asteroideae</taxon>
        <taxon>Anthemideae</taxon>
        <taxon>Anthemidinae</taxon>
        <taxon>Tanacetum</taxon>
    </lineage>
</organism>